<dbReference type="SMART" id="SM00320">
    <property type="entry name" value="WD40"/>
    <property type="match status" value="13"/>
</dbReference>
<dbReference type="EMBL" id="CP018047">
    <property type="protein sequence ID" value="AQU70484.1"/>
    <property type="molecule type" value="Genomic_DNA"/>
</dbReference>
<organism evidence="7 8">
    <name type="scientific">Streptomyces niveus</name>
    <name type="common">Streptomyces spheroides</name>
    <dbReference type="NCBI Taxonomy" id="193462"/>
    <lineage>
        <taxon>Bacteria</taxon>
        <taxon>Bacillati</taxon>
        <taxon>Actinomycetota</taxon>
        <taxon>Actinomycetes</taxon>
        <taxon>Kitasatosporales</taxon>
        <taxon>Streptomycetaceae</taxon>
        <taxon>Streptomyces</taxon>
    </lineage>
</organism>
<dbReference type="InterPro" id="IPR001680">
    <property type="entry name" value="WD40_rpt"/>
</dbReference>
<dbReference type="Gene3D" id="2.130.10.10">
    <property type="entry name" value="YVTN repeat-like/Quinoprotein amine dehydrogenase"/>
    <property type="match status" value="4"/>
</dbReference>
<accession>A0A1U9R1U5</accession>
<dbReference type="InterPro" id="IPR020472">
    <property type="entry name" value="WD40_PAC1"/>
</dbReference>
<feature type="repeat" description="WD" evidence="3">
    <location>
        <begin position="852"/>
        <end position="893"/>
    </location>
</feature>
<keyword evidence="2" id="KW-0677">Repeat</keyword>
<reference evidence="7 8" key="1">
    <citation type="submission" date="2016-11" db="EMBL/GenBank/DDBJ databases">
        <title>Complete genome sequence of Streptomyces niveus SCSIO 3406.</title>
        <authorList>
            <person name="Zhu Q."/>
            <person name="Cheng W."/>
            <person name="Song Y."/>
            <person name="Li Q."/>
            <person name="Ju J."/>
        </authorList>
    </citation>
    <scope>NUCLEOTIDE SEQUENCE [LARGE SCALE GENOMIC DNA]</scope>
    <source>
        <strain evidence="7 8">SCSIO 3406</strain>
    </source>
</reference>
<keyword evidence="5" id="KW-0812">Transmembrane</keyword>
<feature type="transmembrane region" description="Helical" evidence="5">
    <location>
        <begin position="524"/>
        <end position="548"/>
    </location>
</feature>
<gene>
    <name evidence="7" type="ORF">BBN63_34300</name>
</gene>
<name>A0A1U9R1U5_STRNV</name>
<dbReference type="PROSITE" id="PS50082">
    <property type="entry name" value="WD_REPEATS_2"/>
    <property type="match status" value="6"/>
</dbReference>
<feature type="domain" description="Novel STAND NTPase 1" evidence="6">
    <location>
        <begin position="68"/>
        <end position="478"/>
    </location>
</feature>
<dbReference type="SUPFAM" id="SSF101898">
    <property type="entry name" value="NHL repeat"/>
    <property type="match status" value="1"/>
</dbReference>
<evidence type="ECO:0000256" key="5">
    <source>
        <dbReference type="SAM" id="Phobius"/>
    </source>
</evidence>
<dbReference type="Pfam" id="PF20703">
    <property type="entry name" value="nSTAND1"/>
    <property type="match status" value="1"/>
</dbReference>
<keyword evidence="1 3" id="KW-0853">WD repeat</keyword>
<protein>
    <recommendedName>
        <fullName evidence="6">Novel STAND NTPase 1 domain-containing protein</fullName>
    </recommendedName>
</protein>
<evidence type="ECO:0000313" key="8">
    <source>
        <dbReference type="Proteomes" id="UP000189677"/>
    </source>
</evidence>
<dbReference type="Proteomes" id="UP000189677">
    <property type="component" value="Chromosome"/>
</dbReference>
<dbReference type="InterPro" id="IPR015943">
    <property type="entry name" value="WD40/YVTN_repeat-like_dom_sf"/>
</dbReference>
<dbReference type="OrthoDB" id="134501at2"/>
<evidence type="ECO:0000259" key="6">
    <source>
        <dbReference type="Pfam" id="PF20703"/>
    </source>
</evidence>
<dbReference type="Gene3D" id="3.40.50.300">
    <property type="entry name" value="P-loop containing nucleotide triphosphate hydrolases"/>
    <property type="match status" value="1"/>
</dbReference>
<dbReference type="SUPFAM" id="SSF50978">
    <property type="entry name" value="WD40 repeat-like"/>
    <property type="match status" value="2"/>
</dbReference>
<feature type="repeat" description="WD" evidence="3">
    <location>
        <begin position="808"/>
        <end position="849"/>
    </location>
</feature>
<dbReference type="SUPFAM" id="SSF52540">
    <property type="entry name" value="P-loop containing nucleoside triphosphate hydrolases"/>
    <property type="match status" value="1"/>
</dbReference>
<keyword evidence="5" id="KW-1133">Transmembrane helix</keyword>
<proteinExistence type="predicted"/>
<evidence type="ECO:0000313" key="7">
    <source>
        <dbReference type="EMBL" id="AQU70484.1"/>
    </source>
</evidence>
<evidence type="ECO:0000256" key="4">
    <source>
        <dbReference type="SAM" id="MobiDB-lite"/>
    </source>
</evidence>
<dbReference type="PANTHER" id="PTHR19848:SF8">
    <property type="entry name" value="F-BOX AND WD REPEAT DOMAIN CONTAINING 7"/>
    <property type="match status" value="1"/>
</dbReference>
<evidence type="ECO:0000256" key="1">
    <source>
        <dbReference type="ARBA" id="ARBA00022574"/>
    </source>
</evidence>
<dbReference type="Pfam" id="PF00400">
    <property type="entry name" value="WD40"/>
    <property type="match status" value="6"/>
</dbReference>
<keyword evidence="5" id="KW-0472">Membrane</keyword>
<dbReference type="InterPro" id="IPR019775">
    <property type="entry name" value="WD40_repeat_CS"/>
</dbReference>
<dbReference type="PROSITE" id="PS00678">
    <property type="entry name" value="WD_REPEATS_1"/>
    <property type="match status" value="2"/>
</dbReference>
<dbReference type="InterPro" id="IPR049052">
    <property type="entry name" value="nSTAND1"/>
</dbReference>
<dbReference type="CDD" id="cd00200">
    <property type="entry name" value="WD40"/>
    <property type="match status" value="1"/>
</dbReference>
<feature type="region of interest" description="Disordered" evidence="4">
    <location>
        <begin position="42"/>
        <end position="65"/>
    </location>
</feature>
<dbReference type="PRINTS" id="PR00320">
    <property type="entry name" value="GPROTEINBRPT"/>
</dbReference>
<dbReference type="InterPro" id="IPR027417">
    <property type="entry name" value="P-loop_NTPase"/>
</dbReference>
<dbReference type="KEGG" id="snw:BBN63_34300"/>
<dbReference type="PANTHER" id="PTHR19848">
    <property type="entry name" value="WD40 REPEAT PROTEIN"/>
    <property type="match status" value="1"/>
</dbReference>
<feature type="repeat" description="WD" evidence="3">
    <location>
        <begin position="1133"/>
        <end position="1160"/>
    </location>
</feature>
<dbReference type="InterPro" id="IPR036322">
    <property type="entry name" value="WD40_repeat_dom_sf"/>
</dbReference>
<sequence>MTSRRDRGETAGDVELHAWATQRGTVYQSAGGMVVVHGGVNHHRHEHHHSGGEESVRTTTPSTVEECPYPGLRAFGRDEAEWFFGREVLVSRIMNQLELCLTDHSPLVVVAPSGAGKSSLLRAGLLPELAKGQLPGSRRWPQLLLTPTADPLAALVSGLSRLTGSEEALVAEAMEAGPGSLSTLIRERLELPPEGRVVLVVDQLEELFTLCQDESVRSGFVDVLVGLAGTDEPVVLAVYGLRSDFYSSCTAYPHLRDALMNRQVIVGSMSDDEVRKAVTKPAARGGLSLAPGLVDVILRDLRGVAGPEEGAYEAGRLPLLGHALRATWLERRDNMLTVDSYRDTGGIDGAVAATAEEEFGKLSPSAQQATRLMFLGLIRIGENGEVTRRRRTRVDLLLAAADPEAVPDVAERFTRARLLTQSAEREDGVVTVEVTHEALLWAWPRLRQEWIGAGRSGVPVRQELEEAAVAWKHGGRNDATVLYKGAKLEVARTWASGASPEDLTPLVTAFLTASRRHQRRVRRIRHGAVTVVVVLALLASGLAVFGFVQKGNALEQRDNAIFDRVSAEADRQRETNGALAAQLDLVAYRMRPTAGLRTRLMTGTASVLSTPLPGQFGAYPSVAFGPDGRLATAGGKARFWDASDPVHPAPVTSPLSAGEGVNVGPVEYNARGDLLIQGGSDGSIRILDVSDAGHPVVLSDPVAVSEGQVVSLELSPDNRVLALGTRLETNGTSSGDVQLWDVSNPRRPQRLSTVVSVQRQTITSAAFSSDGATLAVSGGTGPGTDRRLLARLWDVSRPSLPKALGGELGGHKGVIHQVAFSLVGQVMATAGGDGKVLVWDVSDRQRPKVTATLFHSTTVDVVTFSPDGQLLATGDNSGSITLWNTGAAAQTRAIAPVLRGHTTVVSRLAFDTTGRTLASAGGDGKVLLWRLPPTLAVTNGGQGVGALAQSGDGRLLAVASGLQVTLWDVSDPSRLTRLGALPPFRTRVDALAIRPGKSGTTVLATGDSGGGVRLWDVSAPARPVEAGGALPGQTKPVSALAFDADGHTLVAASMNLQGGYVGGLRAWDVSDPLRPAALGDELSGQRWPVRGLAAVPRGGYIYSGDINGSVRAWRTADGTVPDLVERVASAQVVWSLAAGPNSRLIATGSGDSKIKLWDVSRPMSPKAIGKPLLSGGIVTGVGFAPDGKLLAGSNALGQIRLWDISDPAHAAVYGLPVTGHINSVAALRFSPHGGLLITGGEDGTVRLWQTDPARARAILCASTREAMSPALWKKYVSPDLAYDPPCGG</sequence>
<feature type="repeat" description="WD" evidence="3">
    <location>
        <begin position="1178"/>
        <end position="1212"/>
    </location>
</feature>
<dbReference type="PROSITE" id="PS50294">
    <property type="entry name" value="WD_REPEATS_REGION"/>
    <property type="match status" value="5"/>
</dbReference>
<dbReference type="RefSeq" id="WP_078079183.1">
    <property type="nucleotide sequence ID" value="NZ_CP018047.1"/>
</dbReference>
<evidence type="ECO:0000256" key="2">
    <source>
        <dbReference type="ARBA" id="ARBA00022737"/>
    </source>
</evidence>
<evidence type="ECO:0000256" key="3">
    <source>
        <dbReference type="PROSITE-ProRule" id="PRU00221"/>
    </source>
</evidence>
<feature type="repeat" description="WD" evidence="3">
    <location>
        <begin position="898"/>
        <end position="931"/>
    </location>
</feature>
<keyword evidence="8" id="KW-1185">Reference proteome</keyword>
<feature type="repeat" description="WD" evidence="3">
    <location>
        <begin position="1217"/>
        <end position="1258"/>
    </location>
</feature>